<feature type="coiled-coil region" evidence="1">
    <location>
        <begin position="108"/>
        <end position="135"/>
    </location>
</feature>
<dbReference type="EMBL" id="CP022196">
    <property type="protein sequence ID" value="ATG46342.1"/>
    <property type="molecule type" value="Genomic_DNA"/>
</dbReference>
<dbReference type="RefSeq" id="WP_096804633.1">
    <property type="nucleotide sequence ID" value="NZ_CP022196.1"/>
</dbReference>
<keyword evidence="3" id="KW-1133">Transmembrane helix</keyword>
<name>A0A291G8G8_9RHOB</name>
<organism evidence="4 5">
    <name type="scientific">Celeribacter ethanolicus</name>
    <dbReference type="NCBI Taxonomy" id="1758178"/>
    <lineage>
        <taxon>Bacteria</taxon>
        <taxon>Pseudomonadati</taxon>
        <taxon>Pseudomonadota</taxon>
        <taxon>Alphaproteobacteria</taxon>
        <taxon>Rhodobacterales</taxon>
        <taxon>Roseobacteraceae</taxon>
        <taxon>Celeribacter</taxon>
    </lineage>
</organism>
<feature type="region of interest" description="Disordered" evidence="2">
    <location>
        <begin position="140"/>
        <end position="171"/>
    </location>
</feature>
<accession>A0A291G8G8</accession>
<dbReference type="AlphaFoldDB" id="A0A291G8G8"/>
<evidence type="ECO:0000256" key="1">
    <source>
        <dbReference type="SAM" id="Coils"/>
    </source>
</evidence>
<reference evidence="4 5" key="1">
    <citation type="submission" date="2017-06" db="EMBL/GenBank/DDBJ databases">
        <title>Celeribacter sp. TSPH2 complete genome sequence.</title>
        <authorList>
            <person name="Woo J.-H."/>
            <person name="Kim H.-S."/>
        </authorList>
    </citation>
    <scope>NUCLEOTIDE SEQUENCE [LARGE SCALE GENOMIC DNA]</scope>
    <source>
        <strain evidence="4 5">TSPH2</strain>
    </source>
</reference>
<feature type="transmembrane region" description="Helical" evidence="3">
    <location>
        <begin position="32"/>
        <end position="57"/>
    </location>
</feature>
<evidence type="ECO:0000313" key="4">
    <source>
        <dbReference type="EMBL" id="ATG46342.1"/>
    </source>
</evidence>
<keyword evidence="5" id="KW-1185">Reference proteome</keyword>
<evidence type="ECO:0000256" key="2">
    <source>
        <dbReference type="SAM" id="MobiDB-lite"/>
    </source>
</evidence>
<dbReference type="STRING" id="1758178.GCA_001550095_01526"/>
<evidence type="ECO:0000256" key="3">
    <source>
        <dbReference type="SAM" id="Phobius"/>
    </source>
</evidence>
<gene>
    <name evidence="4" type="ORF">CEW89_01415</name>
</gene>
<dbReference type="KEGG" id="ceh:CEW89_01415"/>
<evidence type="ECO:0000313" key="5">
    <source>
        <dbReference type="Proteomes" id="UP000217935"/>
    </source>
</evidence>
<keyword evidence="1" id="KW-0175">Coiled coil</keyword>
<protein>
    <recommendedName>
        <fullName evidence="6">DUF2852 domain-containing protein</fullName>
    </recommendedName>
</protein>
<keyword evidence="3" id="KW-0812">Transmembrane</keyword>
<evidence type="ECO:0008006" key="6">
    <source>
        <dbReference type="Google" id="ProtNLM"/>
    </source>
</evidence>
<dbReference type="InterPro" id="IPR021273">
    <property type="entry name" value="DUF2852"/>
</dbReference>
<sequence length="171" mass="19772">MTQVASTYTPAETATSWFRRAEAWLDDKGKGAWIATMVLGFIFVWPVGLALLFYMIWSKRMFSCKSRPQSPFGRGCGPRAFRENRHERFRTMHAAMRSSGNTAFDAYKEETLKRLEEEQDQFENFLERLRAAKDKAEFDQFMDDRSRRTAEDRAAANKDEDADANTDKADA</sequence>
<keyword evidence="3" id="KW-0472">Membrane</keyword>
<dbReference type="OrthoDB" id="9806878at2"/>
<dbReference type="Pfam" id="PF11014">
    <property type="entry name" value="DUF2852"/>
    <property type="match status" value="1"/>
</dbReference>
<dbReference type="Proteomes" id="UP000217935">
    <property type="component" value="Chromosome"/>
</dbReference>
<proteinExistence type="predicted"/>